<proteinExistence type="predicted"/>
<keyword evidence="3" id="KW-0274">FAD</keyword>
<dbReference type="GO" id="GO:0016709">
    <property type="term" value="F:oxidoreductase activity, acting on paired donors, with incorporation or reduction of molecular oxygen, NAD(P)H as one donor, and incorporation of one atom of oxygen"/>
    <property type="evidence" value="ECO:0007669"/>
    <property type="project" value="UniProtKB-ARBA"/>
</dbReference>
<dbReference type="PANTHER" id="PTHR43004:SF19">
    <property type="entry name" value="BINDING MONOOXYGENASE, PUTATIVE (JCVI)-RELATED"/>
    <property type="match status" value="1"/>
</dbReference>
<dbReference type="AlphaFoldDB" id="A0A1I3M6X9"/>
<dbReference type="InterPro" id="IPR050641">
    <property type="entry name" value="RIFMO-like"/>
</dbReference>
<dbReference type="Gene3D" id="3.50.50.60">
    <property type="entry name" value="FAD/NAD(P)-binding domain"/>
    <property type="match status" value="1"/>
</dbReference>
<dbReference type="STRING" id="115433.SAMN05421835_102207"/>
<dbReference type="EMBL" id="FORP01000002">
    <property type="protein sequence ID" value="SFI92712.1"/>
    <property type="molecule type" value="Genomic_DNA"/>
</dbReference>
<dbReference type="GO" id="GO:0071949">
    <property type="term" value="F:FAD binding"/>
    <property type="evidence" value="ECO:0007669"/>
    <property type="project" value="InterPro"/>
</dbReference>
<reference evidence="5 6" key="1">
    <citation type="submission" date="2016-10" db="EMBL/GenBank/DDBJ databases">
        <authorList>
            <person name="de Groot N.N."/>
        </authorList>
    </citation>
    <scope>NUCLEOTIDE SEQUENCE [LARGE SCALE GENOMIC DNA]</scope>
    <source>
        <strain evidence="5 6">DSM 44468</strain>
    </source>
</reference>
<sequence length="509" mass="54469">MDFDVVVAGGGPVGLMLALELRLADVRVLVVERLSEVDQTIKAGSINVPTAEAFYRRGLWAALEEHQRRAFERIAAFQGKPKAMPRIAGHFAGLMVDADLVDVGGLRDAGPAMRLLPVGQQAIETVLADKVRELGVELRRGTELTGFDADESGVTVRLGEESVRAGWLVGCDGGRSLVRKLAGFDFPGTDPEITGRQALVELTGEEALKPGWNRTDRGIYVHGPVPGRILTVESGAPDDRTTPVTALELEESLRRVSGVDVRVTAVHSATRFTDNARQASTYLRGRVLLAGDAAHVHSPFGGQGLNLGIGDAVNLGWKLGATVRGWAPEGLLDTYTAERHPIGEWVLEWTRAQVALMRTDPRTKALRNVVADLLATRDGATYVARKVSGMLHRYPIEGEHELVGSSAPDFEFAEGSRFGEHCHDGRGVLLDLADSAELRRLAAGWAPRVRVLSAKCTTHPELSAVLVRPDGFVAWAGDGGQAGLESAFRTWFGAPVSSGGSAPASAGVR</sequence>
<comment type="cofactor">
    <cofactor evidence="1">
        <name>FAD</name>
        <dbReference type="ChEBI" id="CHEBI:57692"/>
    </cofactor>
</comment>
<dbReference type="InterPro" id="IPR036188">
    <property type="entry name" value="FAD/NAD-bd_sf"/>
</dbReference>
<dbReference type="Gene3D" id="3.40.30.120">
    <property type="match status" value="1"/>
</dbReference>
<keyword evidence="6" id="KW-1185">Reference proteome</keyword>
<name>A0A1I3M6X9_9PSEU</name>
<dbReference type="Gene3D" id="3.30.70.2450">
    <property type="match status" value="1"/>
</dbReference>
<dbReference type="RefSeq" id="WP_091504535.1">
    <property type="nucleotide sequence ID" value="NZ_FORP01000002.1"/>
</dbReference>
<evidence type="ECO:0000259" key="4">
    <source>
        <dbReference type="Pfam" id="PF01494"/>
    </source>
</evidence>
<feature type="domain" description="FAD-binding" evidence="4">
    <location>
        <begin position="3"/>
        <end position="349"/>
    </location>
</feature>
<evidence type="ECO:0000256" key="2">
    <source>
        <dbReference type="ARBA" id="ARBA00022630"/>
    </source>
</evidence>
<evidence type="ECO:0000313" key="6">
    <source>
        <dbReference type="Proteomes" id="UP000199025"/>
    </source>
</evidence>
<gene>
    <name evidence="5" type="ORF">SAMN05421835_102207</name>
</gene>
<dbReference type="Proteomes" id="UP000199025">
    <property type="component" value="Unassembled WGS sequence"/>
</dbReference>
<evidence type="ECO:0000313" key="5">
    <source>
        <dbReference type="EMBL" id="SFI92712.1"/>
    </source>
</evidence>
<evidence type="ECO:0000256" key="1">
    <source>
        <dbReference type="ARBA" id="ARBA00001974"/>
    </source>
</evidence>
<dbReference type="PRINTS" id="PR00420">
    <property type="entry name" value="RNGMNOXGNASE"/>
</dbReference>
<dbReference type="InterPro" id="IPR002938">
    <property type="entry name" value="FAD-bd"/>
</dbReference>
<accession>A0A1I3M6X9</accession>
<dbReference type="OrthoDB" id="4141215at2"/>
<keyword evidence="2" id="KW-0285">Flavoprotein</keyword>
<evidence type="ECO:0000256" key="3">
    <source>
        <dbReference type="ARBA" id="ARBA00022827"/>
    </source>
</evidence>
<dbReference type="SUPFAM" id="SSF51905">
    <property type="entry name" value="FAD/NAD(P)-binding domain"/>
    <property type="match status" value="1"/>
</dbReference>
<protein>
    <submittedName>
        <fullName evidence="5">2-polyprenyl-6-methoxyphenol hydroxylase</fullName>
    </submittedName>
</protein>
<dbReference type="Pfam" id="PF21274">
    <property type="entry name" value="Rng_hyd_C"/>
    <property type="match status" value="1"/>
</dbReference>
<dbReference type="Pfam" id="PF01494">
    <property type="entry name" value="FAD_binding_3"/>
    <property type="match status" value="1"/>
</dbReference>
<dbReference type="PANTHER" id="PTHR43004">
    <property type="entry name" value="TRK SYSTEM POTASSIUM UPTAKE PROTEIN"/>
    <property type="match status" value="1"/>
</dbReference>
<organism evidence="5 6">
    <name type="scientific">Amycolatopsis sacchari</name>
    <dbReference type="NCBI Taxonomy" id="115433"/>
    <lineage>
        <taxon>Bacteria</taxon>
        <taxon>Bacillati</taxon>
        <taxon>Actinomycetota</taxon>
        <taxon>Actinomycetes</taxon>
        <taxon>Pseudonocardiales</taxon>
        <taxon>Pseudonocardiaceae</taxon>
        <taxon>Amycolatopsis</taxon>
    </lineage>
</organism>